<protein>
    <submittedName>
        <fullName evidence="2">Uncharacterized protein</fullName>
    </submittedName>
</protein>
<feature type="transmembrane region" description="Helical" evidence="1">
    <location>
        <begin position="40"/>
        <end position="59"/>
    </location>
</feature>
<gene>
    <name evidence="2" type="ORF">RYX45_06515</name>
</gene>
<reference evidence="2" key="1">
    <citation type="submission" date="2023-10" db="EMBL/GenBank/DDBJ databases">
        <title>Screening of Alkalihalophilus pseudofirmusBZ-TG-HK211 and Its Alleviation of Salt Stress on Rapeseed Growth.</title>
        <authorList>
            <person name="Zhao B."/>
            <person name="Guo T."/>
        </authorList>
    </citation>
    <scope>NUCLEOTIDE SEQUENCE</scope>
    <source>
        <strain evidence="2">BZ-TG-HK211</strain>
    </source>
</reference>
<keyword evidence="1" id="KW-1133">Transmembrane helix</keyword>
<feature type="transmembrane region" description="Helical" evidence="1">
    <location>
        <begin position="6"/>
        <end position="28"/>
    </location>
</feature>
<dbReference type="RefSeq" id="WP_323466269.1">
    <property type="nucleotide sequence ID" value="NZ_CP144224.1"/>
</dbReference>
<feature type="transmembrane region" description="Helical" evidence="1">
    <location>
        <begin position="71"/>
        <end position="89"/>
    </location>
</feature>
<keyword evidence="1" id="KW-0472">Membrane</keyword>
<dbReference type="EMBL" id="JAWJAY010000001">
    <property type="protein sequence ID" value="MDV2884824.1"/>
    <property type="molecule type" value="Genomic_DNA"/>
</dbReference>
<comment type="caution">
    <text evidence="2">The sequence shown here is derived from an EMBL/GenBank/DDBJ whole genome shotgun (WGS) entry which is preliminary data.</text>
</comment>
<evidence type="ECO:0000313" key="2">
    <source>
        <dbReference type="EMBL" id="MDV2884824.1"/>
    </source>
</evidence>
<dbReference type="AlphaFoldDB" id="A0AAJ2NKZ5"/>
<dbReference type="Proteomes" id="UP001285636">
    <property type="component" value="Unassembled WGS sequence"/>
</dbReference>
<sequence>MLNIVTAFIAPLILYLLIILLGTFQMTLEGQVPESILHPLFVYIYAFPVYLTLGVPVAFMIERFLSNGPVFLYYVMVGIVGSIILPFGFSGNYRFSFMDTLFYITAALVFYLVHMCLQSIDQKLGESG</sequence>
<evidence type="ECO:0000256" key="1">
    <source>
        <dbReference type="SAM" id="Phobius"/>
    </source>
</evidence>
<proteinExistence type="predicted"/>
<keyword evidence="1" id="KW-0812">Transmembrane</keyword>
<accession>A0AAJ2NKZ5</accession>
<evidence type="ECO:0000313" key="3">
    <source>
        <dbReference type="Proteomes" id="UP001285636"/>
    </source>
</evidence>
<feature type="transmembrane region" description="Helical" evidence="1">
    <location>
        <begin position="101"/>
        <end position="120"/>
    </location>
</feature>
<name>A0AAJ2NKZ5_ALKPS</name>
<organism evidence="2 3">
    <name type="scientific">Alkalihalophilus pseudofirmus</name>
    <name type="common">Bacillus pseudofirmus</name>
    <dbReference type="NCBI Taxonomy" id="79885"/>
    <lineage>
        <taxon>Bacteria</taxon>
        <taxon>Bacillati</taxon>
        <taxon>Bacillota</taxon>
        <taxon>Bacilli</taxon>
        <taxon>Bacillales</taxon>
        <taxon>Bacillaceae</taxon>
        <taxon>Alkalihalophilus</taxon>
    </lineage>
</organism>